<reference evidence="2" key="1">
    <citation type="submission" date="2023-03" db="EMBL/GenBank/DDBJ databases">
        <title>Massive genome expansion in bonnet fungi (Mycena s.s.) driven by repeated elements and novel gene families across ecological guilds.</title>
        <authorList>
            <consortium name="Lawrence Berkeley National Laboratory"/>
            <person name="Harder C.B."/>
            <person name="Miyauchi S."/>
            <person name="Viragh M."/>
            <person name="Kuo A."/>
            <person name="Thoen E."/>
            <person name="Andreopoulos B."/>
            <person name="Lu D."/>
            <person name="Skrede I."/>
            <person name="Drula E."/>
            <person name="Henrissat B."/>
            <person name="Morin E."/>
            <person name="Kohler A."/>
            <person name="Barry K."/>
            <person name="LaButti K."/>
            <person name="Morin E."/>
            <person name="Salamov A."/>
            <person name="Lipzen A."/>
            <person name="Mereny Z."/>
            <person name="Hegedus B."/>
            <person name="Baldrian P."/>
            <person name="Stursova M."/>
            <person name="Weitz H."/>
            <person name="Taylor A."/>
            <person name="Grigoriev I.V."/>
            <person name="Nagy L.G."/>
            <person name="Martin F."/>
            <person name="Kauserud H."/>
        </authorList>
    </citation>
    <scope>NUCLEOTIDE SEQUENCE</scope>
    <source>
        <strain evidence="2">CBHHK200</strain>
    </source>
</reference>
<evidence type="ECO:0000313" key="2">
    <source>
        <dbReference type="EMBL" id="KAJ7038450.1"/>
    </source>
</evidence>
<dbReference type="Proteomes" id="UP001218188">
    <property type="component" value="Unassembled WGS sequence"/>
</dbReference>
<protein>
    <submittedName>
        <fullName evidence="2">Uncharacterized protein</fullName>
    </submittedName>
</protein>
<feature type="compositionally biased region" description="Basic and acidic residues" evidence="1">
    <location>
        <begin position="558"/>
        <end position="570"/>
    </location>
</feature>
<keyword evidence="3" id="KW-1185">Reference proteome</keyword>
<organism evidence="2 3">
    <name type="scientific">Mycena alexandri</name>
    <dbReference type="NCBI Taxonomy" id="1745969"/>
    <lineage>
        <taxon>Eukaryota</taxon>
        <taxon>Fungi</taxon>
        <taxon>Dikarya</taxon>
        <taxon>Basidiomycota</taxon>
        <taxon>Agaricomycotina</taxon>
        <taxon>Agaricomycetes</taxon>
        <taxon>Agaricomycetidae</taxon>
        <taxon>Agaricales</taxon>
        <taxon>Marasmiineae</taxon>
        <taxon>Mycenaceae</taxon>
        <taxon>Mycena</taxon>
    </lineage>
</organism>
<proteinExistence type="predicted"/>
<feature type="region of interest" description="Disordered" evidence="1">
    <location>
        <begin position="354"/>
        <end position="401"/>
    </location>
</feature>
<gene>
    <name evidence="2" type="ORF">C8F04DRAFT_1256034</name>
</gene>
<dbReference type="EMBL" id="JARJCM010000032">
    <property type="protein sequence ID" value="KAJ7038450.1"/>
    <property type="molecule type" value="Genomic_DNA"/>
</dbReference>
<sequence length="595" mass="65991">MLNWKWDVSSSTTELCEAKSPSLNKATKKQDTKGPDVHGYLGSIKTLGKKFGFMQEPWITLAVFAAAPANGLPPHATPKDIEAMFKTPKLYSQYLTCTIYSQVPDKYHDLVDWTTFPSFGNNFVKQLNAGRSSAINVLKANFSKILAECEITNKRGDLLYHPGEDRKGPPSAYPPIFYMEQKKNIQTRLLNPVLPMALRCMIFGPASIGDKGNVKPLNTTLGYLWQLPAEGLTIGSLSFTLTAIISVLSGVDTQFEEKGKISGIPFQTYFRGYKKLLMKTAETPGVRNILRFWTKAVFKKVAAAVSLDEAVPDDEAEAAAEAEFAAAMEAMALGEDPAVAFDWSPHDIDNAAALEPGQQLDDQRQDIDNTEEPEPEPELEEEERVPVAAARRRGAGRARGGAVVLDSDEDLVTVGAVPEPRRGGRRGVAVPAAVEEPDSTTSNKLELRQKVRERMAKHRAQLKALEKTWAAYTAKAHEDAARYRAQHAEELALNQAAYRARKSIDKRGFAAWHDAYVKRHPPPPPPTEELPEWPSDSEDEHTSTSAVIPPPPPESAPYDDHFNSFLDYKDPTTVPNYVPKPGQQPYFQRGKRHWD</sequence>
<name>A0AAD6X7M8_9AGAR</name>
<feature type="compositionally biased region" description="Acidic residues" evidence="1">
    <location>
        <begin position="529"/>
        <end position="539"/>
    </location>
</feature>
<comment type="caution">
    <text evidence="2">The sequence shown here is derived from an EMBL/GenBank/DDBJ whole genome shotgun (WGS) entry which is preliminary data.</text>
</comment>
<accession>A0AAD6X7M8</accession>
<evidence type="ECO:0000313" key="3">
    <source>
        <dbReference type="Proteomes" id="UP001218188"/>
    </source>
</evidence>
<evidence type="ECO:0000256" key="1">
    <source>
        <dbReference type="SAM" id="MobiDB-lite"/>
    </source>
</evidence>
<feature type="compositionally biased region" description="Acidic residues" evidence="1">
    <location>
        <begin position="368"/>
        <end position="383"/>
    </location>
</feature>
<feature type="region of interest" description="Disordered" evidence="1">
    <location>
        <begin position="516"/>
        <end position="595"/>
    </location>
</feature>
<dbReference type="AlphaFoldDB" id="A0AAD6X7M8"/>